<evidence type="ECO:0000256" key="5">
    <source>
        <dbReference type="ARBA" id="ARBA00023180"/>
    </source>
</evidence>
<comment type="similarity">
    <text evidence="2">Belongs to the major royal jelly protein family.</text>
</comment>
<evidence type="ECO:0000256" key="6">
    <source>
        <dbReference type="SAM" id="SignalP"/>
    </source>
</evidence>
<reference evidence="8" key="1">
    <citation type="submission" date="2025-08" db="UniProtKB">
        <authorList>
            <consortium name="RefSeq"/>
        </authorList>
    </citation>
    <scope>IDENTIFICATION</scope>
</reference>
<dbReference type="KEGG" id="csol:105359397"/>
<dbReference type="PRINTS" id="PR01366">
    <property type="entry name" value="ROYALJELLY"/>
</dbReference>
<keyword evidence="4 6" id="KW-0732">Signal</keyword>
<accession>A0AAJ6VKZ6</accession>
<evidence type="ECO:0000313" key="8">
    <source>
        <dbReference type="RefSeq" id="XP_011494303.1"/>
    </source>
</evidence>
<dbReference type="AlphaFoldDB" id="A0AAJ6VKZ6"/>
<dbReference type="RefSeq" id="XP_011494303.1">
    <property type="nucleotide sequence ID" value="XM_011496001.1"/>
</dbReference>
<proteinExistence type="inferred from homology"/>
<comment type="subcellular location">
    <subcellularLocation>
        <location evidence="1">Secreted</location>
    </subcellularLocation>
</comment>
<keyword evidence="3" id="KW-0964">Secreted</keyword>
<evidence type="ECO:0000313" key="7">
    <source>
        <dbReference type="Proteomes" id="UP000695007"/>
    </source>
</evidence>
<dbReference type="Pfam" id="PF03022">
    <property type="entry name" value="MRJP"/>
    <property type="match status" value="1"/>
</dbReference>
<keyword evidence="7" id="KW-1185">Reference proteome</keyword>
<feature type="signal peptide" evidence="6">
    <location>
        <begin position="1"/>
        <end position="22"/>
    </location>
</feature>
<dbReference type="Proteomes" id="UP000695007">
    <property type="component" value="Unplaced"/>
</dbReference>
<evidence type="ECO:0000256" key="2">
    <source>
        <dbReference type="ARBA" id="ARBA00009127"/>
    </source>
</evidence>
<evidence type="ECO:0000256" key="1">
    <source>
        <dbReference type="ARBA" id="ARBA00004613"/>
    </source>
</evidence>
<keyword evidence="5" id="KW-0325">Glycoprotein</keyword>
<dbReference type="FunFam" id="2.120.10.30:FF:000045">
    <property type="entry name" value="Blast:Protein yellow"/>
    <property type="match status" value="1"/>
</dbReference>
<protein>
    <submittedName>
        <fullName evidence="8">Protein yellow-like</fullName>
    </submittedName>
</protein>
<dbReference type="CTD" id="138138343"/>
<evidence type="ECO:0000256" key="3">
    <source>
        <dbReference type="ARBA" id="ARBA00022525"/>
    </source>
</evidence>
<dbReference type="Gene3D" id="2.120.10.30">
    <property type="entry name" value="TolB, C-terminal domain"/>
    <property type="match status" value="1"/>
</dbReference>
<dbReference type="InterPro" id="IPR017996">
    <property type="entry name" value="MRJP/yellow-related"/>
</dbReference>
<feature type="chain" id="PRO_5042494330" evidence="6">
    <location>
        <begin position="23"/>
        <end position="442"/>
    </location>
</feature>
<dbReference type="PANTHER" id="PTHR10009">
    <property type="entry name" value="PROTEIN YELLOW-RELATED"/>
    <property type="match status" value="1"/>
</dbReference>
<name>A0AAJ6VKZ6_9HYME</name>
<dbReference type="GO" id="GO:0005576">
    <property type="term" value="C:extracellular region"/>
    <property type="evidence" value="ECO:0007669"/>
    <property type="project" value="UniProtKB-SubCell"/>
</dbReference>
<evidence type="ECO:0000256" key="4">
    <source>
        <dbReference type="ARBA" id="ARBA00022729"/>
    </source>
</evidence>
<sequence length="442" mass="49930">MRLAGLNSLCYCLAVFETVATCYKTQPNDYISKLRNVYSWKSLDFVFPNDVVREAAIRSGRFKPGAAIPIDVDVYYGVNPVVFMAIPRLEQGVPIAIGYVTDAISKEGNPLIAPYPSWEWNKLGDCDAITSAYRIQIDECGRLWVLDTGVIGDQRVCRPQLLSFCLTTNKLLSRYRFPRDQYNEKSLFVTPLVDVRTIDVKCRDTFVYIADVTSFSLIVYDHINARSWKINNNLFYPYPQHGTFEIRNEAFDLMDGILGMALSPMSLNGDRILYFHSLASTTESWVSTSVIRNFTLFEKNPDAAARSFKAFPMQRTSQSAAESMDANGVLFFGLMSELSIACWNTKHFPEFGGKNIETLVIDEETLQFASGLKVVRARTGRQEIWVSTAAFQRYMSGTLHPNETNFRIQAGFVDELVRGTKCDVPALDIYNQNTGQFLTATK</sequence>
<dbReference type="GeneID" id="105359397"/>
<gene>
    <name evidence="8" type="primary">LOC105359397</name>
</gene>
<dbReference type="InterPro" id="IPR011042">
    <property type="entry name" value="6-blade_b-propeller_TolB-like"/>
</dbReference>
<dbReference type="PANTHER" id="PTHR10009:SF7">
    <property type="entry name" value="GH10609P-RELATED"/>
    <property type="match status" value="1"/>
</dbReference>
<organism evidence="7 8">
    <name type="scientific">Ceratosolen solmsi marchali</name>
    <dbReference type="NCBI Taxonomy" id="326594"/>
    <lineage>
        <taxon>Eukaryota</taxon>
        <taxon>Metazoa</taxon>
        <taxon>Ecdysozoa</taxon>
        <taxon>Arthropoda</taxon>
        <taxon>Hexapoda</taxon>
        <taxon>Insecta</taxon>
        <taxon>Pterygota</taxon>
        <taxon>Neoptera</taxon>
        <taxon>Endopterygota</taxon>
        <taxon>Hymenoptera</taxon>
        <taxon>Apocrita</taxon>
        <taxon>Proctotrupomorpha</taxon>
        <taxon>Chalcidoidea</taxon>
        <taxon>Agaonidae</taxon>
        <taxon>Agaoninae</taxon>
        <taxon>Ceratosolen</taxon>
    </lineage>
</organism>